<dbReference type="RefSeq" id="WP_253898315.1">
    <property type="nucleotide sequence ID" value="NZ_CALSBS010000012.1"/>
</dbReference>
<dbReference type="Gene3D" id="3.40.630.30">
    <property type="match status" value="1"/>
</dbReference>
<keyword evidence="3" id="KW-1185">Reference proteome</keyword>
<accession>A0ABN8TBR8</accession>
<evidence type="ECO:0000259" key="1">
    <source>
        <dbReference type="PROSITE" id="PS51186"/>
    </source>
</evidence>
<dbReference type="EMBL" id="CALSBS010000012">
    <property type="protein sequence ID" value="CAH6660318.1"/>
    <property type="molecule type" value="Genomic_DNA"/>
</dbReference>
<evidence type="ECO:0000313" key="3">
    <source>
        <dbReference type="Proteomes" id="UP001152651"/>
    </source>
</evidence>
<sequence length="179" mass="20121">MLSPHKITSTDSPLFARVDALYAQAFPWHEQREAAAKTEALNDPRYALEAWFDGEQFVGMSGSWRLGEMLYIEHLAVDGTLRSKGYGKILLAELLTRAPLTVLEIDPLTTEIAHRRLRFYELMGFIANPWAHVHPTYHQGIADHELVVLSYPQGIDAAGYQRFNEGLCGIVMGLKQPSP</sequence>
<name>A0ABN8TBR8_9ENTR</name>
<proteinExistence type="predicted"/>
<dbReference type="Pfam" id="PF00583">
    <property type="entry name" value="Acetyltransf_1"/>
    <property type="match status" value="1"/>
</dbReference>
<dbReference type="Proteomes" id="UP001152651">
    <property type="component" value="Unassembled WGS sequence"/>
</dbReference>
<evidence type="ECO:0000313" key="2">
    <source>
        <dbReference type="EMBL" id="CAH6660318.1"/>
    </source>
</evidence>
<reference evidence="2" key="1">
    <citation type="submission" date="2022-05" db="EMBL/GenBank/DDBJ databases">
        <authorList>
            <person name="Blom J."/>
        </authorList>
    </citation>
    <scope>NUCLEOTIDE SEQUENCE</scope>
    <source>
        <strain evidence="2">Type strain: CPO20170097</strain>
    </source>
</reference>
<dbReference type="SUPFAM" id="SSF55729">
    <property type="entry name" value="Acyl-CoA N-acyltransferases (Nat)"/>
    <property type="match status" value="1"/>
</dbReference>
<dbReference type="PROSITE" id="PS51186">
    <property type="entry name" value="GNAT"/>
    <property type="match status" value="1"/>
</dbReference>
<organism evidence="2 3">
    <name type="scientific">Pseudocitrobacter vendiensis</name>
    <dbReference type="NCBI Taxonomy" id="2488306"/>
    <lineage>
        <taxon>Bacteria</taxon>
        <taxon>Pseudomonadati</taxon>
        <taxon>Pseudomonadota</taxon>
        <taxon>Gammaproteobacteria</taxon>
        <taxon>Enterobacterales</taxon>
        <taxon>Enterobacteriaceae</taxon>
        <taxon>Pseudocitrobacter</taxon>
    </lineage>
</organism>
<comment type="caution">
    <text evidence="2">The sequence shown here is derived from an EMBL/GenBank/DDBJ whole genome shotgun (WGS) entry which is preliminary data.</text>
</comment>
<dbReference type="InterPro" id="IPR016181">
    <property type="entry name" value="Acyl_CoA_acyltransferase"/>
</dbReference>
<protein>
    <submittedName>
        <fullName evidence="2">N-acetyltransferase domain-containing protein</fullName>
    </submittedName>
</protein>
<dbReference type="InterPro" id="IPR000182">
    <property type="entry name" value="GNAT_dom"/>
</dbReference>
<gene>
    <name evidence="2" type="ORF">FBBNIHIM_14460</name>
</gene>
<feature type="domain" description="N-acetyltransferase" evidence="1">
    <location>
        <begin position="5"/>
        <end position="154"/>
    </location>
</feature>
<dbReference type="CDD" id="cd04301">
    <property type="entry name" value="NAT_SF"/>
    <property type="match status" value="1"/>
</dbReference>